<evidence type="ECO:0000313" key="2">
    <source>
        <dbReference type="Proteomes" id="UP001595696"/>
    </source>
</evidence>
<reference evidence="2" key="1">
    <citation type="journal article" date="2019" name="Int. J. Syst. Evol. Microbiol.">
        <title>The Global Catalogue of Microorganisms (GCM) 10K type strain sequencing project: providing services to taxonomists for standard genome sequencing and annotation.</title>
        <authorList>
            <consortium name="The Broad Institute Genomics Platform"/>
            <consortium name="The Broad Institute Genome Sequencing Center for Infectious Disease"/>
            <person name="Wu L."/>
            <person name="Ma J."/>
        </authorList>
    </citation>
    <scope>NUCLEOTIDE SEQUENCE [LARGE SCALE GENOMIC DNA]</scope>
    <source>
        <strain evidence="2">CGMCC 4.7330</strain>
    </source>
</reference>
<dbReference type="Gene3D" id="1.10.287.1060">
    <property type="entry name" value="ESAT-6-like"/>
    <property type="match status" value="1"/>
</dbReference>
<dbReference type="InterPro" id="IPR010310">
    <property type="entry name" value="T7SS_ESAT-6-like"/>
</dbReference>
<dbReference type="Proteomes" id="UP001595696">
    <property type="component" value="Unassembled WGS sequence"/>
</dbReference>
<dbReference type="InterPro" id="IPR036689">
    <property type="entry name" value="ESAT-6-like_sf"/>
</dbReference>
<gene>
    <name evidence="1" type="ORF">ACFO0B_11330</name>
</gene>
<accession>A0ABV8DR55</accession>
<dbReference type="SUPFAM" id="SSF140453">
    <property type="entry name" value="EsxAB dimer-like"/>
    <property type="match status" value="1"/>
</dbReference>
<organism evidence="1 2">
    <name type="scientific">Nocardia jiangsuensis</name>
    <dbReference type="NCBI Taxonomy" id="1691563"/>
    <lineage>
        <taxon>Bacteria</taxon>
        <taxon>Bacillati</taxon>
        <taxon>Actinomycetota</taxon>
        <taxon>Actinomycetes</taxon>
        <taxon>Mycobacteriales</taxon>
        <taxon>Nocardiaceae</taxon>
        <taxon>Nocardia</taxon>
    </lineage>
</organism>
<evidence type="ECO:0000313" key="1">
    <source>
        <dbReference type="EMBL" id="MFC3962578.1"/>
    </source>
</evidence>
<name>A0ABV8DR55_9NOCA</name>
<keyword evidence="2" id="KW-1185">Reference proteome</keyword>
<dbReference type="EMBL" id="JBHSAX010000010">
    <property type="protein sequence ID" value="MFC3962578.1"/>
    <property type="molecule type" value="Genomic_DNA"/>
</dbReference>
<dbReference type="RefSeq" id="WP_378612349.1">
    <property type="nucleotide sequence ID" value="NZ_JBHSAX010000010.1"/>
</dbReference>
<sequence>MSDTGGTQVTVVPEKVREVGQYVYDLAETLRGALQSAARDVDRLTTESWTGDAAAEFGTGWTDVREGGTAIIDALAVLAEKLGVSAANYEKQESDSTTLLNM</sequence>
<comment type="caution">
    <text evidence="1">The sequence shown here is derived from an EMBL/GenBank/DDBJ whole genome shotgun (WGS) entry which is preliminary data.</text>
</comment>
<proteinExistence type="predicted"/>
<dbReference type="Pfam" id="PF06013">
    <property type="entry name" value="WXG100"/>
    <property type="match status" value="1"/>
</dbReference>
<protein>
    <submittedName>
        <fullName evidence="1">WXG100 family type VII secretion target</fullName>
    </submittedName>
</protein>